<gene>
    <name evidence="2" type="ORF">CALK_0409</name>
</gene>
<dbReference type="Proteomes" id="UP000017148">
    <property type="component" value="Unassembled WGS sequence"/>
</dbReference>
<feature type="transmembrane region" description="Helical" evidence="1">
    <location>
        <begin position="35"/>
        <end position="54"/>
    </location>
</feature>
<evidence type="ECO:0000256" key="1">
    <source>
        <dbReference type="SAM" id="Phobius"/>
    </source>
</evidence>
<reference evidence="2 3" key="1">
    <citation type="journal article" date="2013" name="Environ. Microbiol.">
        <title>Genome analysis of Chitinivibrio alkaliphilus gen. nov., sp. nov., a novel extremely haloalkaliphilic anaerobic chitinolytic bacterium from the candidate phylum Termite Group 3.</title>
        <authorList>
            <person name="Sorokin D.Y."/>
            <person name="Gumerov V.M."/>
            <person name="Rakitin A.L."/>
            <person name="Beletsky A.V."/>
            <person name="Damste J.S."/>
            <person name="Muyzer G."/>
            <person name="Mardanov A.V."/>
            <person name="Ravin N.V."/>
        </authorList>
    </citation>
    <scope>NUCLEOTIDE SEQUENCE [LARGE SCALE GENOMIC DNA]</scope>
    <source>
        <strain evidence="2 3">ACht1</strain>
    </source>
</reference>
<keyword evidence="1" id="KW-0812">Transmembrane</keyword>
<proteinExistence type="predicted"/>
<keyword evidence="3" id="KW-1185">Reference proteome</keyword>
<protein>
    <submittedName>
        <fullName evidence="2">Uncharacterized protein</fullName>
    </submittedName>
</protein>
<dbReference type="EMBL" id="ASJR01000003">
    <property type="protein sequence ID" value="ERP38921.1"/>
    <property type="molecule type" value="Genomic_DNA"/>
</dbReference>
<name>U7DDF7_9BACT</name>
<evidence type="ECO:0000313" key="2">
    <source>
        <dbReference type="EMBL" id="ERP38921.1"/>
    </source>
</evidence>
<keyword evidence="1" id="KW-1133">Transmembrane helix</keyword>
<feature type="transmembrane region" description="Helical" evidence="1">
    <location>
        <begin position="12"/>
        <end position="29"/>
    </location>
</feature>
<dbReference type="AlphaFoldDB" id="U7DDF7"/>
<keyword evidence="1" id="KW-0472">Membrane</keyword>
<accession>U7DDF7</accession>
<comment type="caution">
    <text evidence="2">The sequence shown here is derived from an EMBL/GenBank/DDBJ whole genome shotgun (WGS) entry which is preliminary data.</text>
</comment>
<evidence type="ECO:0000313" key="3">
    <source>
        <dbReference type="Proteomes" id="UP000017148"/>
    </source>
</evidence>
<sequence length="64" mass="7138">MRKLFEKHAHLCMLIGMLIIGGVLIFSFGRVVGPLQWIIAGVGVTIYIIGRIFAGLQKSRQRRG</sequence>
<dbReference type="RefSeq" id="WP_022635949.1">
    <property type="nucleotide sequence ID" value="NZ_ASJR01000003.1"/>
</dbReference>
<dbReference type="STRING" id="1313304.CALK_0409"/>
<organism evidence="2 3">
    <name type="scientific">Chitinivibrio alkaliphilus ACht1</name>
    <dbReference type="NCBI Taxonomy" id="1313304"/>
    <lineage>
        <taxon>Bacteria</taxon>
        <taxon>Pseudomonadati</taxon>
        <taxon>Fibrobacterota</taxon>
        <taxon>Chitinivibrionia</taxon>
        <taxon>Chitinivibrionales</taxon>
        <taxon>Chitinivibrionaceae</taxon>
        <taxon>Chitinivibrio</taxon>
    </lineage>
</organism>